<name>A0ABQ2NER7_9ACTN</name>
<keyword evidence="5" id="KW-0479">Metal-binding</keyword>
<evidence type="ECO:0000256" key="2">
    <source>
        <dbReference type="ARBA" id="ARBA00022679"/>
    </source>
</evidence>
<evidence type="ECO:0000259" key="13">
    <source>
        <dbReference type="SMART" id="SM00382"/>
    </source>
</evidence>
<keyword evidence="8 11" id="KW-0067">ATP-binding</keyword>
<keyword evidence="2 11" id="KW-0808">Transferase</keyword>
<feature type="compositionally biased region" description="Low complexity" evidence="12">
    <location>
        <begin position="678"/>
        <end position="690"/>
    </location>
</feature>
<dbReference type="Pfam" id="PF12169">
    <property type="entry name" value="DNA_pol3_gamma3"/>
    <property type="match status" value="1"/>
</dbReference>
<keyword evidence="7" id="KW-0862">Zinc</keyword>
<reference evidence="15" key="1">
    <citation type="journal article" date="2019" name="Int. J. Syst. Evol. Microbiol.">
        <title>The Global Catalogue of Microorganisms (GCM) 10K type strain sequencing project: providing services to taxonomists for standard genome sequencing and annotation.</title>
        <authorList>
            <consortium name="The Broad Institute Genomics Platform"/>
            <consortium name="The Broad Institute Genome Sequencing Center for Infectious Disease"/>
            <person name="Wu L."/>
            <person name="Ma J."/>
        </authorList>
    </citation>
    <scope>NUCLEOTIDE SEQUENCE [LARGE SCALE GENOMIC DNA]</scope>
    <source>
        <strain evidence="15">CGMCC 4.7371</strain>
    </source>
</reference>
<accession>A0ABQ2NER7</accession>
<dbReference type="Pfam" id="PF13177">
    <property type="entry name" value="DNA_pol3_delta2"/>
    <property type="match status" value="1"/>
</dbReference>
<evidence type="ECO:0000256" key="7">
    <source>
        <dbReference type="ARBA" id="ARBA00022833"/>
    </source>
</evidence>
<keyword evidence="4 11" id="KW-0235">DNA replication</keyword>
<dbReference type="InterPro" id="IPR008921">
    <property type="entry name" value="DNA_pol3_clamp-load_cplx_C"/>
</dbReference>
<dbReference type="Gene3D" id="1.20.272.10">
    <property type="match status" value="1"/>
</dbReference>
<dbReference type="Pfam" id="PF22608">
    <property type="entry name" value="DNAX_ATPase_lid"/>
    <property type="match status" value="1"/>
</dbReference>
<feature type="compositionally biased region" description="Pro residues" evidence="12">
    <location>
        <begin position="555"/>
        <end position="581"/>
    </location>
</feature>
<dbReference type="Gene3D" id="1.10.8.60">
    <property type="match status" value="1"/>
</dbReference>
<feature type="region of interest" description="Disordered" evidence="12">
    <location>
        <begin position="476"/>
        <end position="596"/>
    </location>
</feature>
<comment type="function">
    <text evidence="11">DNA polymerase III is a complex, multichain enzyme responsible for most of the replicative synthesis in bacteria. This DNA polymerase also exhibits 3' to 5' exonuclease activity.</text>
</comment>
<dbReference type="CDD" id="cd18137">
    <property type="entry name" value="HLD_clamp_pol_III_gamma_tau"/>
    <property type="match status" value="1"/>
</dbReference>
<dbReference type="SUPFAM" id="SSF48019">
    <property type="entry name" value="post-AAA+ oligomerization domain-like"/>
    <property type="match status" value="1"/>
</dbReference>
<evidence type="ECO:0000313" key="14">
    <source>
        <dbReference type="EMBL" id="GGO89296.1"/>
    </source>
</evidence>
<comment type="catalytic activity">
    <reaction evidence="10 11">
        <text>DNA(n) + a 2'-deoxyribonucleoside 5'-triphosphate = DNA(n+1) + diphosphate</text>
        <dbReference type="Rhea" id="RHEA:22508"/>
        <dbReference type="Rhea" id="RHEA-COMP:17339"/>
        <dbReference type="Rhea" id="RHEA-COMP:17340"/>
        <dbReference type="ChEBI" id="CHEBI:33019"/>
        <dbReference type="ChEBI" id="CHEBI:61560"/>
        <dbReference type="ChEBI" id="CHEBI:173112"/>
        <dbReference type="EC" id="2.7.7.7"/>
    </reaction>
</comment>
<keyword evidence="9 11" id="KW-0239">DNA-directed DNA polymerase</keyword>
<evidence type="ECO:0000256" key="3">
    <source>
        <dbReference type="ARBA" id="ARBA00022695"/>
    </source>
</evidence>
<evidence type="ECO:0000256" key="4">
    <source>
        <dbReference type="ARBA" id="ARBA00022705"/>
    </source>
</evidence>
<feature type="compositionally biased region" description="Low complexity" evidence="12">
    <location>
        <begin position="476"/>
        <end position="494"/>
    </location>
</feature>
<dbReference type="NCBIfam" id="NF005846">
    <property type="entry name" value="PRK07764.1-6"/>
    <property type="match status" value="1"/>
</dbReference>
<dbReference type="InterPro" id="IPR012763">
    <property type="entry name" value="DNA_pol_III_sug/sutau_N"/>
</dbReference>
<evidence type="ECO:0000313" key="15">
    <source>
        <dbReference type="Proteomes" id="UP000655410"/>
    </source>
</evidence>
<dbReference type="InterPro" id="IPR050238">
    <property type="entry name" value="DNA_Rep/Repair_Clamp_Loader"/>
</dbReference>
<protein>
    <recommendedName>
        <fullName evidence="11">DNA polymerase III subunit gamma/tau</fullName>
        <ecNumber evidence="11">2.7.7.7</ecNumber>
    </recommendedName>
</protein>
<organism evidence="14 15">
    <name type="scientific">Nocardioides phosphati</name>
    <dbReference type="NCBI Taxonomy" id="1867775"/>
    <lineage>
        <taxon>Bacteria</taxon>
        <taxon>Bacillati</taxon>
        <taxon>Actinomycetota</taxon>
        <taxon>Actinomycetes</taxon>
        <taxon>Propionibacteriales</taxon>
        <taxon>Nocardioidaceae</taxon>
        <taxon>Nocardioides</taxon>
    </lineage>
</organism>
<feature type="region of interest" description="Disordered" evidence="12">
    <location>
        <begin position="677"/>
        <end position="770"/>
    </location>
</feature>
<proteinExistence type="inferred from homology"/>
<dbReference type="NCBIfam" id="TIGR02397">
    <property type="entry name" value="dnaX_nterm"/>
    <property type="match status" value="1"/>
</dbReference>
<comment type="caution">
    <text evidence="14">The sequence shown here is derived from an EMBL/GenBank/DDBJ whole genome shotgun (WGS) entry which is preliminary data.</text>
</comment>
<comment type="subunit">
    <text evidence="11">DNA polymerase III contains a core (composed of alpha, epsilon and theta chains) that associates with a tau subunit. This core dimerizes to form the POLIII' complex. PolIII' associates with the gamma complex (composed of gamma, delta, delta', psi and chi chains) and with the beta chain to form the complete DNA polymerase III complex.</text>
</comment>
<dbReference type="RefSeq" id="WP_188783699.1">
    <property type="nucleotide sequence ID" value="NZ_BMNI01000003.1"/>
</dbReference>
<dbReference type="InterPro" id="IPR027417">
    <property type="entry name" value="P-loop_NTPase"/>
</dbReference>
<dbReference type="InterPro" id="IPR003593">
    <property type="entry name" value="AAA+_ATPase"/>
</dbReference>
<evidence type="ECO:0000256" key="6">
    <source>
        <dbReference type="ARBA" id="ARBA00022741"/>
    </source>
</evidence>
<evidence type="ECO:0000256" key="9">
    <source>
        <dbReference type="ARBA" id="ARBA00022932"/>
    </source>
</evidence>
<dbReference type="PANTHER" id="PTHR11669">
    <property type="entry name" value="REPLICATION FACTOR C / DNA POLYMERASE III GAMMA-TAU SUBUNIT"/>
    <property type="match status" value="1"/>
</dbReference>
<dbReference type="EMBL" id="BMNI01000003">
    <property type="protein sequence ID" value="GGO89296.1"/>
    <property type="molecule type" value="Genomic_DNA"/>
</dbReference>
<feature type="compositionally biased region" description="Low complexity" evidence="12">
    <location>
        <begin position="533"/>
        <end position="554"/>
    </location>
</feature>
<evidence type="ECO:0000256" key="12">
    <source>
        <dbReference type="SAM" id="MobiDB-lite"/>
    </source>
</evidence>
<dbReference type="EC" id="2.7.7.7" evidence="11"/>
<dbReference type="InterPro" id="IPR045085">
    <property type="entry name" value="HLD_clamp_pol_III_gamma_tau"/>
</dbReference>
<sequence length="791" mass="81084">MEAPLALYRRYRPETFAEVIGQDHVTEPLRAALANNRVNHAYLFSGPRGCGKTTSARILARALNCEKAPIADPCGECDSCRDLARGGPGSIDVIEIDAASHGGVDDARDLREKAFFAPVRSRYKIYIIDEAHMVTTQGFNALLKLVEEPPPHLRFVFATTEPEKVLPTIRSRTHHYPFRLIPPRLLTSYLGQLCDAEGVAIEQAALPLVVRAGGGSARDTLSVLDQLLGGAGSDGVTYDLAAGLLGYTPDSLLDEVVDAFAARDGSGVFGVVDKVIETGQDPRRFTEDLLRRLRDLVIVAAVPDAPSTGLLDVAEDAGERLVAQAQRFGAIELSRAADLVAKGLTEMRGATAPRLLLELICARVLLPGADDTSDGVLARLDRLERRMTIEGGAPAAPAAPSAPQLAANGAPAAEIAAAPDQLRAEPGSGSTRAAVAEAGQAVAGAGAAVAQRGVGAAQSGIAAARAAARQVTSSVPGAARPGAAPEAPAAAAPGAPAPADPATHGWDAVRPGSGANPTPGGPASTPVEPTPATPDARAAAGPTGQPGQAAAPTGQTPPAPAGPAAPTPAAPTPAAPTPAAPAPTASTGGSRFGLPDVRRLWPDMVDQIKGMRRLTWMLLTNNAQVVGVDDTTLTLGFDSAGARDSFTRGDHADLVSKAGVKVVGHAWRVEAIVAQGGPTASVSAAPTAAIPEPPADEEPDDPAAEDRRALSAEQAAGSVAAGDRPSVNPAREALRQAATDPGAQAQRPDPFAADAEAHRDDPDVESMGLSGAELIQRELGATIIEEIRHDG</sequence>
<dbReference type="Gene3D" id="3.40.50.300">
    <property type="entry name" value="P-loop containing nucleotide triphosphate hydrolases"/>
    <property type="match status" value="1"/>
</dbReference>
<evidence type="ECO:0000256" key="11">
    <source>
        <dbReference type="RuleBase" id="RU364063"/>
    </source>
</evidence>
<keyword evidence="15" id="KW-1185">Reference proteome</keyword>
<dbReference type="SMART" id="SM00382">
    <property type="entry name" value="AAA"/>
    <property type="match status" value="1"/>
</dbReference>
<comment type="similarity">
    <text evidence="1 11">Belongs to the DnaX/STICHEL family.</text>
</comment>
<keyword evidence="3 11" id="KW-0548">Nucleotidyltransferase</keyword>
<evidence type="ECO:0000256" key="1">
    <source>
        <dbReference type="ARBA" id="ARBA00006360"/>
    </source>
</evidence>
<feature type="compositionally biased region" description="Acidic residues" evidence="12">
    <location>
        <begin position="694"/>
        <end position="703"/>
    </location>
</feature>
<dbReference type="Proteomes" id="UP000655410">
    <property type="component" value="Unassembled WGS sequence"/>
</dbReference>
<dbReference type="PANTHER" id="PTHR11669:SF0">
    <property type="entry name" value="PROTEIN STICHEL-LIKE 2"/>
    <property type="match status" value="1"/>
</dbReference>
<keyword evidence="6 11" id="KW-0547">Nucleotide-binding</keyword>
<evidence type="ECO:0000256" key="10">
    <source>
        <dbReference type="ARBA" id="ARBA00049244"/>
    </source>
</evidence>
<gene>
    <name evidence="11" type="primary">dnaX</name>
    <name evidence="14" type="ORF">GCM10011584_18380</name>
</gene>
<dbReference type="CDD" id="cd00009">
    <property type="entry name" value="AAA"/>
    <property type="match status" value="1"/>
</dbReference>
<evidence type="ECO:0000256" key="5">
    <source>
        <dbReference type="ARBA" id="ARBA00022723"/>
    </source>
</evidence>
<feature type="domain" description="AAA+ ATPase" evidence="13">
    <location>
        <begin position="38"/>
        <end position="182"/>
    </location>
</feature>
<dbReference type="InterPro" id="IPR022754">
    <property type="entry name" value="DNA_pol_III_gamma-3"/>
</dbReference>
<dbReference type="SUPFAM" id="SSF52540">
    <property type="entry name" value="P-loop containing nucleoside triphosphate hydrolases"/>
    <property type="match status" value="1"/>
</dbReference>
<evidence type="ECO:0000256" key="8">
    <source>
        <dbReference type="ARBA" id="ARBA00022840"/>
    </source>
</evidence>